<evidence type="ECO:0000256" key="2">
    <source>
        <dbReference type="ARBA" id="ARBA00012438"/>
    </source>
</evidence>
<proteinExistence type="predicted"/>
<feature type="region of interest" description="Disordered" evidence="6">
    <location>
        <begin position="626"/>
        <end position="819"/>
    </location>
</feature>
<dbReference type="PANTHER" id="PTHR45436">
    <property type="entry name" value="SENSOR HISTIDINE KINASE YKOH"/>
    <property type="match status" value="1"/>
</dbReference>
<dbReference type="Gene3D" id="3.30.565.10">
    <property type="entry name" value="Histidine kinase-like ATPase, C-terminal domain"/>
    <property type="match status" value="1"/>
</dbReference>
<accession>A0ABS2JBF5</accession>
<protein>
    <recommendedName>
        <fullName evidence="2">histidine kinase</fullName>
        <ecNumber evidence="2">2.7.13.3</ecNumber>
    </recommendedName>
</protein>
<evidence type="ECO:0000256" key="6">
    <source>
        <dbReference type="SAM" id="MobiDB-lite"/>
    </source>
</evidence>
<feature type="domain" description="Nitrate/nitrite sensing protein" evidence="9">
    <location>
        <begin position="50"/>
        <end position="295"/>
    </location>
</feature>
<keyword evidence="3" id="KW-0597">Phosphoprotein</keyword>
<keyword evidence="5" id="KW-0418">Kinase</keyword>
<sequence>MRTKLATVLVIPSVAFLVLAGVQTAALVGRTTALNDFARQVGIGQQITTAVDRLQQERDRTAGELAALRRAGSAAERDAALVALRPLHAATDTAFGALREAAGPLADADAAWQVAYAEAVEAYDQVVYIRSAVPPAVLSSDTILGNYHRAVEALLGLLAEPSPGPERPELTDAVLRYVQLARVKELSSRIRGQLYAAGRAGRYGLEDQVNLTDLRAQQLAALGAFRVAATTAQIQAYDRTSRTGAFVDATRLEEKSISTGGTVLPAVLPADQWWTASEQRQELLRQLEERVLDDAVVRADEVSGDQLRTTLLVLGGIVVVLALAVLLAVLVGRSIANSMQRLRDQALRIAQVELPHALKRLRTVDGGVPTIDVPPAVVRSLDEIGELAEAFVAVHRSAVSVAVEQAETRRTVNAMFVNLARRSQVLVERQLELLDDLEREEADPDQLENLFKLDHLAARMRRNDESLLVLAGTESTRRWNRPVRLGAVLLAASAEIEQYQRVRHESVADLYLVGHAVGELVHLVAELLENATAFSRPDTLVRVTAWAEGGGAVVEIADAGLGMSPTALAQANAVLAEPPVADVAAVERMGHFVVSHLAARHGVGVRLAAQGQGLVARLTLPATLLAPAPEPDGAPPTGSSGSRVSASVAPAGLTSRPVGPPSVAVGPSSRPAVWPGPGAVDPAELPVAGRRPVPSSPPELPARAEQVRTPVPAADGGWWSRQGPAPSSPATLGGSTPPPLVPVTGGTNDRGLPVRVPMAQLTSVTEPARPPAARVREDPDPEAVGGMLSRLYSGVRRAEAEETTELILPPGVRSEGGRQ</sequence>
<dbReference type="Proteomes" id="UP000809587">
    <property type="component" value="Unassembled WGS sequence"/>
</dbReference>
<evidence type="ECO:0000256" key="3">
    <source>
        <dbReference type="ARBA" id="ARBA00022553"/>
    </source>
</evidence>
<dbReference type="EMBL" id="JAFEUO010000004">
    <property type="protein sequence ID" value="MBM7083873.1"/>
    <property type="molecule type" value="Genomic_DNA"/>
</dbReference>
<dbReference type="Gene3D" id="6.10.340.10">
    <property type="match status" value="1"/>
</dbReference>
<evidence type="ECO:0000256" key="5">
    <source>
        <dbReference type="ARBA" id="ARBA00022777"/>
    </source>
</evidence>
<dbReference type="Pfam" id="PF08376">
    <property type="entry name" value="NIT"/>
    <property type="match status" value="1"/>
</dbReference>
<reference evidence="10 11" key="1">
    <citation type="submission" date="2021-02" db="EMBL/GenBank/DDBJ databases">
        <authorList>
            <person name="Lee D.-H."/>
        </authorList>
    </citation>
    <scope>NUCLEOTIDE SEQUENCE [LARGE SCALE GENOMIC DNA]</scope>
    <source>
        <strain evidence="10 11">MMS20-R2-29</strain>
    </source>
</reference>
<keyword evidence="4" id="KW-0808">Transferase</keyword>
<evidence type="ECO:0000313" key="11">
    <source>
        <dbReference type="Proteomes" id="UP000809587"/>
    </source>
</evidence>
<feature type="compositionally biased region" description="Low complexity" evidence="6">
    <location>
        <begin position="638"/>
        <end position="673"/>
    </location>
</feature>
<keyword evidence="7" id="KW-1133">Transmembrane helix</keyword>
<comment type="catalytic activity">
    <reaction evidence="1">
        <text>ATP + protein L-histidine = ADP + protein N-phospho-L-histidine.</text>
        <dbReference type="EC" id="2.7.13.3"/>
    </reaction>
</comment>
<feature type="transmembrane region" description="Helical" evidence="7">
    <location>
        <begin position="311"/>
        <end position="331"/>
    </location>
</feature>
<dbReference type="InterPro" id="IPR036890">
    <property type="entry name" value="HATPase_C_sf"/>
</dbReference>
<dbReference type="PANTHER" id="PTHR45436:SF5">
    <property type="entry name" value="SENSOR HISTIDINE KINASE TRCS"/>
    <property type="match status" value="1"/>
</dbReference>
<evidence type="ECO:0000256" key="1">
    <source>
        <dbReference type="ARBA" id="ARBA00000085"/>
    </source>
</evidence>
<keyword evidence="11" id="KW-1185">Reference proteome</keyword>
<dbReference type="InterPro" id="IPR050428">
    <property type="entry name" value="TCS_sensor_his_kinase"/>
</dbReference>
<evidence type="ECO:0000259" key="8">
    <source>
        <dbReference type="Pfam" id="PF02518"/>
    </source>
</evidence>
<evidence type="ECO:0000313" key="10">
    <source>
        <dbReference type="EMBL" id="MBM7083873.1"/>
    </source>
</evidence>
<keyword evidence="7" id="KW-0812">Transmembrane</keyword>
<evidence type="ECO:0000259" key="9">
    <source>
        <dbReference type="Pfam" id="PF08376"/>
    </source>
</evidence>
<dbReference type="SUPFAM" id="SSF55874">
    <property type="entry name" value="ATPase domain of HSP90 chaperone/DNA topoisomerase II/histidine kinase"/>
    <property type="match status" value="1"/>
</dbReference>
<keyword evidence="7" id="KW-0472">Membrane</keyword>
<gene>
    <name evidence="10" type="ORF">JQN84_15255</name>
</gene>
<evidence type="ECO:0000256" key="4">
    <source>
        <dbReference type="ARBA" id="ARBA00022679"/>
    </source>
</evidence>
<dbReference type="InterPro" id="IPR003594">
    <property type="entry name" value="HATPase_dom"/>
</dbReference>
<dbReference type="EC" id="2.7.13.3" evidence="2"/>
<feature type="domain" description="Histidine kinase/HSP90-like ATPase" evidence="8">
    <location>
        <begin position="519"/>
        <end position="623"/>
    </location>
</feature>
<comment type="caution">
    <text evidence="10">The sequence shown here is derived from an EMBL/GenBank/DDBJ whole genome shotgun (WGS) entry which is preliminary data.</text>
</comment>
<dbReference type="InterPro" id="IPR013587">
    <property type="entry name" value="Nitrate/nitrite_sensing"/>
</dbReference>
<name>A0ABS2JBF5_9ACTN</name>
<dbReference type="Pfam" id="PF02518">
    <property type="entry name" value="HATPase_c"/>
    <property type="match status" value="1"/>
</dbReference>
<organism evidence="10 11">
    <name type="scientific">Micromonospora humidisoli</name>
    <dbReference type="NCBI Taxonomy" id="2807622"/>
    <lineage>
        <taxon>Bacteria</taxon>
        <taxon>Bacillati</taxon>
        <taxon>Actinomycetota</taxon>
        <taxon>Actinomycetes</taxon>
        <taxon>Micromonosporales</taxon>
        <taxon>Micromonosporaceae</taxon>
        <taxon>Micromonospora</taxon>
    </lineage>
</organism>
<evidence type="ECO:0000256" key="7">
    <source>
        <dbReference type="SAM" id="Phobius"/>
    </source>
</evidence>